<dbReference type="KEGG" id="dti:Desti_2591"/>
<evidence type="ECO:0000313" key="8">
    <source>
        <dbReference type="EMBL" id="AFM25271.1"/>
    </source>
</evidence>
<dbReference type="Proteomes" id="UP000006055">
    <property type="component" value="Chromosome"/>
</dbReference>
<keyword evidence="5" id="KW-0472">Membrane</keyword>
<dbReference type="CDD" id="cd00267">
    <property type="entry name" value="ABC_ATPase"/>
    <property type="match status" value="1"/>
</dbReference>
<feature type="domain" description="Rad50/SbcC-type AAA" evidence="7">
    <location>
        <begin position="22"/>
        <end position="57"/>
    </location>
</feature>
<name>I4C6T0_DESTA</name>
<dbReference type="AlphaFoldDB" id="I4C6T0"/>
<evidence type="ECO:0000259" key="6">
    <source>
        <dbReference type="Pfam" id="PF13175"/>
    </source>
</evidence>
<dbReference type="GO" id="GO:0006302">
    <property type="term" value="P:double-strand break repair"/>
    <property type="evidence" value="ECO:0007669"/>
    <property type="project" value="InterPro"/>
</dbReference>
<evidence type="ECO:0000256" key="4">
    <source>
        <dbReference type="ARBA" id="ARBA00023065"/>
    </source>
</evidence>
<organism evidence="8 9">
    <name type="scientific">Desulfomonile tiedjei (strain ATCC 49306 / DSM 6799 / DCB-1)</name>
    <dbReference type="NCBI Taxonomy" id="706587"/>
    <lineage>
        <taxon>Bacteria</taxon>
        <taxon>Pseudomonadati</taxon>
        <taxon>Thermodesulfobacteriota</taxon>
        <taxon>Desulfomonilia</taxon>
        <taxon>Desulfomonilales</taxon>
        <taxon>Desulfomonilaceae</taxon>
        <taxon>Desulfomonile</taxon>
    </lineage>
</organism>
<comment type="subcellular location">
    <subcellularLocation>
        <location evidence="1">Cell membrane</location>
        <topology evidence="1">Peripheral membrane protein</topology>
    </subcellularLocation>
</comment>
<evidence type="ECO:0000256" key="2">
    <source>
        <dbReference type="ARBA" id="ARBA00022448"/>
    </source>
</evidence>
<dbReference type="PANTHER" id="PTHR42771">
    <property type="entry name" value="IRON(3+)-HYDROXAMATE IMPORT ATP-BINDING PROTEIN FHUC"/>
    <property type="match status" value="1"/>
</dbReference>
<dbReference type="Pfam" id="PF13175">
    <property type="entry name" value="AAA_15"/>
    <property type="match status" value="1"/>
</dbReference>
<reference evidence="9" key="1">
    <citation type="submission" date="2012-06" db="EMBL/GenBank/DDBJ databases">
        <title>Complete sequence of chromosome of Desulfomonile tiedjei DSM 6799.</title>
        <authorList>
            <person name="Lucas S."/>
            <person name="Copeland A."/>
            <person name="Lapidus A."/>
            <person name="Glavina del Rio T."/>
            <person name="Dalin E."/>
            <person name="Tice H."/>
            <person name="Bruce D."/>
            <person name="Goodwin L."/>
            <person name="Pitluck S."/>
            <person name="Peters L."/>
            <person name="Ovchinnikova G."/>
            <person name="Zeytun A."/>
            <person name="Lu M."/>
            <person name="Kyrpides N."/>
            <person name="Mavromatis K."/>
            <person name="Ivanova N."/>
            <person name="Brettin T."/>
            <person name="Detter J.C."/>
            <person name="Han C."/>
            <person name="Larimer F."/>
            <person name="Land M."/>
            <person name="Hauser L."/>
            <person name="Markowitz V."/>
            <person name="Cheng J.-F."/>
            <person name="Hugenholtz P."/>
            <person name="Woyke T."/>
            <person name="Wu D."/>
            <person name="Spring S."/>
            <person name="Schroeder M."/>
            <person name="Brambilla E."/>
            <person name="Klenk H.-P."/>
            <person name="Eisen J.A."/>
        </authorList>
    </citation>
    <scope>NUCLEOTIDE SEQUENCE [LARGE SCALE GENOMIC DNA]</scope>
    <source>
        <strain evidence="9">ATCC 49306 / DSM 6799 / DCB-1</strain>
    </source>
</reference>
<dbReference type="InterPro" id="IPR027417">
    <property type="entry name" value="P-loop_NTPase"/>
</dbReference>
<gene>
    <name evidence="8" type="ordered locus">Desti_2591</name>
</gene>
<dbReference type="GO" id="GO:0005886">
    <property type="term" value="C:plasma membrane"/>
    <property type="evidence" value="ECO:0007669"/>
    <property type="project" value="UniProtKB-SubCell"/>
</dbReference>
<dbReference type="RefSeq" id="WP_014810413.1">
    <property type="nucleotide sequence ID" value="NC_018025.1"/>
</dbReference>
<dbReference type="HOGENOM" id="CLU_079631_2_0_7"/>
<dbReference type="GO" id="GO:0016887">
    <property type="term" value="F:ATP hydrolysis activity"/>
    <property type="evidence" value="ECO:0007669"/>
    <property type="project" value="InterPro"/>
</dbReference>
<accession>I4C6T0</accession>
<evidence type="ECO:0000256" key="1">
    <source>
        <dbReference type="ARBA" id="ARBA00004202"/>
    </source>
</evidence>
<dbReference type="GO" id="GO:0006811">
    <property type="term" value="P:monoatomic ion transport"/>
    <property type="evidence" value="ECO:0007669"/>
    <property type="project" value="UniProtKB-KW"/>
</dbReference>
<dbReference type="STRING" id="706587.Desti_2591"/>
<evidence type="ECO:0000259" key="7">
    <source>
        <dbReference type="Pfam" id="PF13476"/>
    </source>
</evidence>
<keyword evidence="2" id="KW-0813">Transport</keyword>
<keyword evidence="9" id="KW-1185">Reference proteome</keyword>
<evidence type="ECO:0000313" key="9">
    <source>
        <dbReference type="Proteomes" id="UP000006055"/>
    </source>
</evidence>
<dbReference type="EMBL" id="CP003360">
    <property type="protein sequence ID" value="AFM25271.1"/>
    <property type="molecule type" value="Genomic_DNA"/>
</dbReference>
<dbReference type="Gene3D" id="3.40.50.300">
    <property type="entry name" value="P-loop containing nucleotide triphosphate hydrolases"/>
    <property type="match status" value="2"/>
</dbReference>
<protein>
    <submittedName>
        <fullName evidence="8">Putative ATPase</fullName>
    </submittedName>
</protein>
<dbReference type="InterPro" id="IPR051535">
    <property type="entry name" value="Siderophore_ABC-ATPase"/>
</dbReference>
<keyword evidence="4" id="KW-0406">Ion transport</keyword>
<dbReference type="Pfam" id="PF13476">
    <property type="entry name" value="AAA_23"/>
    <property type="match status" value="1"/>
</dbReference>
<feature type="domain" description="Endonuclease GajA/Old nuclease/RecF-like AAA" evidence="6">
    <location>
        <begin position="150"/>
        <end position="196"/>
    </location>
</feature>
<dbReference type="InterPro" id="IPR041685">
    <property type="entry name" value="AAA_GajA/Old/RecF-like"/>
</dbReference>
<evidence type="ECO:0000256" key="3">
    <source>
        <dbReference type="ARBA" id="ARBA00022475"/>
    </source>
</evidence>
<keyword evidence="3" id="KW-1003">Cell membrane</keyword>
<dbReference type="PANTHER" id="PTHR42771:SF2">
    <property type="entry name" value="IRON(3+)-HYDROXAMATE IMPORT ATP-BINDING PROTEIN FHUC"/>
    <property type="match status" value="1"/>
</dbReference>
<sequence>MYLQSITIERDRFPATDVFPFNVAAFLNTERIEFSSNIVFFVGRNGSGKSSLLDAIARRRGLLPWGGTKTHKVHKNPYETGLANFINLNMLRRNPYGFHFRAETFFNFAASLDDIIMDDPARDTYFGGSSLHTLSHGESFLAFFRGYSFQLDGLYLLDEPEAALSPENQAEFARIIKTCAGDANKQYVIATHSPIILGCPGAQILSFDMQSIEAVSYEQTGSYRFYKNFLKNPREFFDS</sequence>
<proteinExistence type="predicted"/>
<dbReference type="eggNOG" id="COG3910">
    <property type="taxonomic scope" value="Bacteria"/>
</dbReference>
<dbReference type="SUPFAM" id="SSF52540">
    <property type="entry name" value="P-loop containing nucleoside triphosphate hydrolases"/>
    <property type="match status" value="1"/>
</dbReference>
<evidence type="ECO:0000256" key="5">
    <source>
        <dbReference type="ARBA" id="ARBA00023136"/>
    </source>
</evidence>
<dbReference type="InterPro" id="IPR038729">
    <property type="entry name" value="Rad50/SbcC_AAA"/>
</dbReference>